<keyword evidence="4" id="KW-1185">Reference proteome</keyword>
<feature type="domain" description="DUF3048" evidence="2">
    <location>
        <begin position="238"/>
        <end position="345"/>
    </location>
</feature>
<dbReference type="InterPro" id="IPR023158">
    <property type="entry name" value="YerB-like_sf"/>
</dbReference>
<protein>
    <recommendedName>
        <fullName evidence="5">DUF3048 domain-containing protein</fullName>
    </recommendedName>
</protein>
<accession>A0ABS4J7K5</accession>
<dbReference type="InterPro" id="IPR035328">
    <property type="entry name" value="DUF3048_C"/>
</dbReference>
<dbReference type="Gene3D" id="3.50.90.10">
    <property type="entry name" value="YerB-like"/>
    <property type="match status" value="1"/>
</dbReference>
<dbReference type="EMBL" id="JAGGLB010000039">
    <property type="protein sequence ID" value="MBP1995803.1"/>
    <property type="molecule type" value="Genomic_DNA"/>
</dbReference>
<evidence type="ECO:0000313" key="4">
    <source>
        <dbReference type="Proteomes" id="UP001519287"/>
    </source>
</evidence>
<evidence type="ECO:0000259" key="2">
    <source>
        <dbReference type="Pfam" id="PF17479"/>
    </source>
</evidence>
<gene>
    <name evidence="3" type="ORF">J2Z66_007445</name>
</gene>
<feature type="domain" description="DUF3048" evidence="1">
    <location>
        <begin position="66"/>
        <end position="206"/>
    </location>
</feature>
<proteinExistence type="predicted"/>
<comment type="caution">
    <text evidence="3">The sequence shown here is derived from an EMBL/GenBank/DDBJ whole genome shotgun (WGS) entry which is preliminary data.</text>
</comment>
<evidence type="ECO:0000259" key="1">
    <source>
        <dbReference type="Pfam" id="PF11258"/>
    </source>
</evidence>
<dbReference type="PROSITE" id="PS51257">
    <property type="entry name" value="PROKAR_LIPOPROTEIN"/>
    <property type="match status" value="1"/>
</dbReference>
<dbReference type="Pfam" id="PF11258">
    <property type="entry name" value="DUF3048"/>
    <property type="match status" value="1"/>
</dbReference>
<reference evidence="3 4" key="1">
    <citation type="submission" date="2021-03" db="EMBL/GenBank/DDBJ databases">
        <title>Genomic Encyclopedia of Type Strains, Phase IV (KMG-IV): sequencing the most valuable type-strain genomes for metagenomic binning, comparative biology and taxonomic classification.</title>
        <authorList>
            <person name="Goeker M."/>
        </authorList>
    </citation>
    <scope>NUCLEOTIDE SEQUENCE [LARGE SCALE GENOMIC DNA]</scope>
    <source>
        <strain evidence="3 4">DSM 26048</strain>
    </source>
</reference>
<evidence type="ECO:0000313" key="3">
    <source>
        <dbReference type="EMBL" id="MBP1995803.1"/>
    </source>
</evidence>
<dbReference type="Pfam" id="PF17479">
    <property type="entry name" value="DUF3048_C"/>
    <property type="match status" value="1"/>
</dbReference>
<organism evidence="3 4">
    <name type="scientific">Paenibacillus eucommiae</name>
    <dbReference type="NCBI Taxonomy" id="1355755"/>
    <lineage>
        <taxon>Bacteria</taxon>
        <taxon>Bacillati</taxon>
        <taxon>Bacillota</taxon>
        <taxon>Bacilli</taxon>
        <taxon>Bacillales</taxon>
        <taxon>Paenibacillaceae</taxon>
        <taxon>Paenibacillus</taxon>
    </lineage>
</organism>
<dbReference type="Proteomes" id="UP001519287">
    <property type="component" value="Unassembled WGS sequence"/>
</dbReference>
<dbReference type="SUPFAM" id="SSF159774">
    <property type="entry name" value="YerB-like"/>
    <property type="match status" value="1"/>
</dbReference>
<dbReference type="RefSeq" id="WP_209977651.1">
    <property type="nucleotide sequence ID" value="NZ_JAGGLB010000039.1"/>
</dbReference>
<name>A0ABS4J7K5_9BACL</name>
<dbReference type="InterPro" id="IPR021416">
    <property type="entry name" value="DUF3048_N"/>
</dbReference>
<sequence>MKLLKAYRKQTISVLLLLGLTGTVITGCGGGTLKAIPTPGPVETSTPIPTTAPSPTPVPAPYSFPFTGMPSQEEVKSRPFIVMVENSPQARPQTGLDQADIVYEILAEGEITRFVAVYQSQDAKVIGPVRSIRPYFVEIGAGLDAVIVHAGWSQDAMNILVGRKLAHLDQVYGDDAFYWRDKDRKAPHNLYTSVEKMKLGAETRKFREEWKGPVLSFAKDGKSTFQTSSAATSATKIEIPYISGYVVSYEYDVESGQYKRTMAGKPHLDKESEKQLTATNLLVLESKHQILDNAGRRNVDIFGPGKGIMLQQGKQIEVTWEQKNGIIRAYDGANEVRLLPGTTWVQIVPINSAVKVE</sequence>
<evidence type="ECO:0008006" key="5">
    <source>
        <dbReference type="Google" id="ProtNLM"/>
    </source>
</evidence>